<evidence type="ECO:0000313" key="11">
    <source>
        <dbReference type="Proteomes" id="UP000280296"/>
    </source>
</evidence>
<sequence>MTLAATRSALLLCLAISPPPQDRDRPPNVVIIFTDDQGYADVGVFGAKGFTTPNLDRMAAEGRLFTDFYAAQAVCSASRTALLTGCYPNRVGILGALGPNSKIGINDDETTIAEMLKPLGYATAIFGKWHLGDSPKFLPTRHGFDRYFGLPYSNDMWPKHPTNPNAYPPLPLIDGEEIVQTNPDQRNLTTWYTERAVSFIDENADRPFFLYVPHSMPHVPLFVSDKFAGKSEQGMYGDVIMEIDWSVGQILEALRRNGLDEETLVVFTSDNGPWLSYGDHAGSAGPLREGKGTTFDGGQREPTLMRWPGRIPAGTSCSEPAMTIDLLPTIAAITGAPLPELPIDGLDISPLLFGEDGAESPHDALYFYWGRELQAVRSGRWKLHFPHSYRSLEGEGGTGGRPAPYVQRETGLALFDLRTDVGETTDVKEQHPEIVARLQRLADRARDDLGDSRTGQDGSGVRPPGRL</sequence>
<dbReference type="Pfam" id="PF00884">
    <property type="entry name" value="Sulfatase"/>
    <property type="match status" value="1"/>
</dbReference>
<dbReference type="SUPFAM" id="SSF53649">
    <property type="entry name" value="Alkaline phosphatase-like"/>
    <property type="match status" value="1"/>
</dbReference>
<keyword evidence="3" id="KW-0479">Metal-binding</keyword>
<dbReference type="PANTHER" id="PTHR42693">
    <property type="entry name" value="ARYLSULFATASE FAMILY MEMBER"/>
    <property type="match status" value="1"/>
</dbReference>
<dbReference type="GO" id="GO:0004065">
    <property type="term" value="F:arylsulfatase activity"/>
    <property type="evidence" value="ECO:0007669"/>
    <property type="project" value="TreeGrafter"/>
</dbReference>
<keyword evidence="5" id="KW-0378">Hydrolase</keyword>
<dbReference type="OrthoDB" id="9783154at2"/>
<proteinExistence type="inferred from homology"/>
<dbReference type="Gene3D" id="3.30.1120.10">
    <property type="match status" value="1"/>
</dbReference>
<feature type="domain" description="Sulfatase N-terminal" evidence="9">
    <location>
        <begin position="27"/>
        <end position="335"/>
    </location>
</feature>
<name>A0A432MLX6_9BACT</name>
<organism evidence="10 11">
    <name type="scientific">Tautonia sociabilis</name>
    <dbReference type="NCBI Taxonomy" id="2080755"/>
    <lineage>
        <taxon>Bacteria</taxon>
        <taxon>Pseudomonadati</taxon>
        <taxon>Planctomycetota</taxon>
        <taxon>Planctomycetia</taxon>
        <taxon>Isosphaerales</taxon>
        <taxon>Isosphaeraceae</taxon>
        <taxon>Tautonia</taxon>
    </lineage>
</organism>
<dbReference type="CDD" id="cd16026">
    <property type="entry name" value="GALNS_like"/>
    <property type="match status" value="1"/>
</dbReference>
<evidence type="ECO:0000256" key="1">
    <source>
        <dbReference type="ARBA" id="ARBA00001913"/>
    </source>
</evidence>
<feature type="region of interest" description="Disordered" evidence="8">
    <location>
        <begin position="445"/>
        <end position="467"/>
    </location>
</feature>
<comment type="caution">
    <text evidence="10">The sequence shown here is derived from an EMBL/GenBank/DDBJ whole genome shotgun (WGS) entry which is preliminary data.</text>
</comment>
<protein>
    <submittedName>
        <fullName evidence="10">Arylsulfatase</fullName>
    </submittedName>
</protein>
<reference evidence="10 11" key="1">
    <citation type="submission" date="2018-12" db="EMBL/GenBank/DDBJ databases">
        <authorList>
            <person name="Toschakov S.V."/>
        </authorList>
    </citation>
    <scope>NUCLEOTIDE SEQUENCE [LARGE SCALE GENOMIC DNA]</scope>
    <source>
        <strain evidence="10 11">GM2012</strain>
    </source>
</reference>
<dbReference type="AlphaFoldDB" id="A0A432MLX6"/>
<comment type="similarity">
    <text evidence="2">Belongs to the sulfatase family.</text>
</comment>
<dbReference type="FunFam" id="3.40.720.10:FF:000023">
    <property type="entry name" value="Arylsulfatase A"/>
    <property type="match status" value="1"/>
</dbReference>
<reference evidence="10 11" key="2">
    <citation type="submission" date="2019-01" db="EMBL/GenBank/DDBJ databases">
        <title>Tautonia sociabilis, a novel thermotolerant planctomycete of Isosphaeraceae family, isolated from a 4000 m deep subterranean habitat.</title>
        <authorList>
            <person name="Kovaleva O.L."/>
            <person name="Elcheninov A.G."/>
            <person name="Van Heerden E."/>
            <person name="Toshchakov S.V."/>
            <person name="Novikov A."/>
            <person name="Bonch-Osmolovskaya E.A."/>
            <person name="Kublanov I.V."/>
        </authorList>
    </citation>
    <scope>NUCLEOTIDE SEQUENCE [LARGE SCALE GENOMIC DNA]</scope>
    <source>
        <strain evidence="10 11">GM2012</strain>
    </source>
</reference>
<evidence type="ECO:0000256" key="8">
    <source>
        <dbReference type="SAM" id="MobiDB-lite"/>
    </source>
</evidence>
<keyword evidence="7" id="KW-0325">Glycoprotein</keyword>
<dbReference type="PANTHER" id="PTHR42693:SF53">
    <property type="entry name" value="ENDO-4-O-SULFATASE"/>
    <property type="match status" value="1"/>
</dbReference>
<keyword evidence="6" id="KW-0106">Calcium</keyword>
<evidence type="ECO:0000256" key="5">
    <source>
        <dbReference type="ARBA" id="ARBA00022801"/>
    </source>
</evidence>
<dbReference type="EMBL" id="RYZH01000012">
    <property type="protein sequence ID" value="RUL88280.1"/>
    <property type="molecule type" value="Genomic_DNA"/>
</dbReference>
<dbReference type="InterPro" id="IPR050738">
    <property type="entry name" value="Sulfatase"/>
</dbReference>
<evidence type="ECO:0000256" key="6">
    <source>
        <dbReference type="ARBA" id="ARBA00022837"/>
    </source>
</evidence>
<evidence type="ECO:0000256" key="7">
    <source>
        <dbReference type="ARBA" id="ARBA00023180"/>
    </source>
</evidence>
<dbReference type="InterPro" id="IPR000917">
    <property type="entry name" value="Sulfatase_N"/>
</dbReference>
<evidence type="ECO:0000313" key="10">
    <source>
        <dbReference type="EMBL" id="RUL88280.1"/>
    </source>
</evidence>
<accession>A0A432MLX6</accession>
<dbReference type="Gene3D" id="3.40.720.10">
    <property type="entry name" value="Alkaline Phosphatase, subunit A"/>
    <property type="match status" value="1"/>
</dbReference>
<keyword evidence="11" id="KW-1185">Reference proteome</keyword>
<keyword evidence="4" id="KW-0732">Signal</keyword>
<dbReference type="GO" id="GO:0046872">
    <property type="term" value="F:metal ion binding"/>
    <property type="evidence" value="ECO:0007669"/>
    <property type="project" value="UniProtKB-KW"/>
</dbReference>
<evidence type="ECO:0000256" key="2">
    <source>
        <dbReference type="ARBA" id="ARBA00008779"/>
    </source>
</evidence>
<comment type="cofactor">
    <cofactor evidence="1">
        <name>Ca(2+)</name>
        <dbReference type="ChEBI" id="CHEBI:29108"/>
    </cofactor>
</comment>
<dbReference type="RefSeq" id="WP_126724794.1">
    <property type="nucleotide sequence ID" value="NZ_RYZH01000012.1"/>
</dbReference>
<dbReference type="InterPro" id="IPR017850">
    <property type="entry name" value="Alkaline_phosphatase_core_sf"/>
</dbReference>
<dbReference type="Pfam" id="PF14707">
    <property type="entry name" value="Sulfatase_C"/>
    <property type="match status" value="1"/>
</dbReference>
<evidence type="ECO:0000256" key="3">
    <source>
        <dbReference type="ARBA" id="ARBA00022723"/>
    </source>
</evidence>
<evidence type="ECO:0000256" key="4">
    <source>
        <dbReference type="ARBA" id="ARBA00022729"/>
    </source>
</evidence>
<gene>
    <name evidence="10" type="ORF">TsocGM_08060</name>
</gene>
<evidence type="ECO:0000259" key="9">
    <source>
        <dbReference type="Pfam" id="PF00884"/>
    </source>
</evidence>
<dbReference type="Proteomes" id="UP000280296">
    <property type="component" value="Unassembled WGS sequence"/>
</dbReference>